<sequence>GLHSYREQKQGTGRTELEKIGRRAYVGKSCREEAKGLQSFRE</sequence>
<name>A0A392NM05_9FABA</name>
<evidence type="ECO:0000313" key="1">
    <source>
        <dbReference type="EMBL" id="MCI00270.1"/>
    </source>
</evidence>
<dbReference type="EMBL" id="LXQA010042706">
    <property type="protein sequence ID" value="MCI00270.1"/>
    <property type="molecule type" value="Genomic_DNA"/>
</dbReference>
<organism evidence="1 2">
    <name type="scientific">Trifolium medium</name>
    <dbReference type="NCBI Taxonomy" id="97028"/>
    <lineage>
        <taxon>Eukaryota</taxon>
        <taxon>Viridiplantae</taxon>
        <taxon>Streptophyta</taxon>
        <taxon>Embryophyta</taxon>
        <taxon>Tracheophyta</taxon>
        <taxon>Spermatophyta</taxon>
        <taxon>Magnoliopsida</taxon>
        <taxon>eudicotyledons</taxon>
        <taxon>Gunneridae</taxon>
        <taxon>Pentapetalae</taxon>
        <taxon>rosids</taxon>
        <taxon>fabids</taxon>
        <taxon>Fabales</taxon>
        <taxon>Fabaceae</taxon>
        <taxon>Papilionoideae</taxon>
        <taxon>50 kb inversion clade</taxon>
        <taxon>NPAAA clade</taxon>
        <taxon>Hologalegina</taxon>
        <taxon>IRL clade</taxon>
        <taxon>Trifolieae</taxon>
        <taxon>Trifolium</taxon>
    </lineage>
</organism>
<comment type="caution">
    <text evidence="1">The sequence shown here is derived from an EMBL/GenBank/DDBJ whole genome shotgun (WGS) entry which is preliminary data.</text>
</comment>
<keyword evidence="2" id="KW-1185">Reference proteome</keyword>
<dbReference type="AlphaFoldDB" id="A0A392NM05"/>
<accession>A0A392NM05</accession>
<reference evidence="1 2" key="1">
    <citation type="journal article" date="2018" name="Front. Plant Sci.">
        <title>Red Clover (Trifolium pratense) and Zigzag Clover (T. medium) - A Picture of Genomic Similarities and Differences.</title>
        <authorList>
            <person name="Dluhosova J."/>
            <person name="Istvanek J."/>
            <person name="Nedelnik J."/>
            <person name="Repkova J."/>
        </authorList>
    </citation>
    <scope>NUCLEOTIDE SEQUENCE [LARGE SCALE GENOMIC DNA]</scope>
    <source>
        <strain evidence="2">cv. 10/8</strain>
        <tissue evidence="1">Leaf</tissue>
    </source>
</reference>
<feature type="non-terminal residue" evidence="1">
    <location>
        <position position="1"/>
    </location>
</feature>
<dbReference type="Proteomes" id="UP000265520">
    <property type="component" value="Unassembled WGS sequence"/>
</dbReference>
<proteinExistence type="predicted"/>
<protein>
    <submittedName>
        <fullName evidence="1">Uncharacterized protein</fullName>
    </submittedName>
</protein>
<evidence type="ECO:0000313" key="2">
    <source>
        <dbReference type="Proteomes" id="UP000265520"/>
    </source>
</evidence>